<reference evidence="1" key="2">
    <citation type="journal article" date="2015" name="Data Brief">
        <title>Shoot transcriptome of the giant reed, Arundo donax.</title>
        <authorList>
            <person name="Barrero R.A."/>
            <person name="Guerrero F.D."/>
            <person name="Moolhuijzen P."/>
            <person name="Goolsby J.A."/>
            <person name="Tidwell J."/>
            <person name="Bellgard S.E."/>
            <person name="Bellgard M.I."/>
        </authorList>
    </citation>
    <scope>NUCLEOTIDE SEQUENCE</scope>
    <source>
        <tissue evidence="1">Shoot tissue taken approximately 20 cm above the soil surface</tissue>
    </source>
</reference>
<dbReference type="EMBL" id="GBRH01276168">
    <property type="protein sequence ID" value="JAD21727.1"/>
    <property type="molecule type" value="Transcribed_RNA"/>
</dbReference>
<protein>
    <submittedName>
        <fullName evidence="1">Uncharacterized protein</fullName>
    </submittedName>
</protein>
<dbReference type="AlphaFoldDB" id="A0A0A8YEX6"/>
<sequence length="29" mass="3472">MEIMVCVQIHASFVMKLGKRNEHLLLMNW</sequence>
<organism evidence="1">
    <name type="scientific">Arundo donax</name>
    <name type="common">Giant reed</name>
    <name type="synonym">Donax arundinaceus</name>
    <dbReference type="NCBI Taxonomy" id="35708"/>
    <lineage>
        <taxon>Eukaryota</taxon>
        <taxon>Viridiplantae</taxon>
        <taxon>Streptophyta</taxon>
        <taxon>Embryophyta</taxon>
        <taxon>Tracheophyta</taxon>
        <taxon>Spermatophyta</taxon>
        <taxon>Magnoliopsida</taxon>
        <taxon>Liliopsida</taxon>
        <taxon>Poales</taxon>
        <taxon>Poaceae</taxon>
        <taxon>PACMAD clade</taxon>
        <taxon>Arundinoideae</taxon>
        <taxon>Arundineae</taxon>
        <taxon>Arundo</taxon>
    </lineage>
</organism>
<name>A0A0A8YEX6_ARUDO</name>
<evidence type="ECO:0000313" key="1">
    <source>
        <dbReference type="EMBL" id="JAD21727.1"/>
    </source>
</evidence>
<reference evidence="1" key="1">
    <citation type="submission" date="2014-09" db="EMBL/GenBank/DDBJ databases">
        <authorList>
            <person name="Magalhaes I.L.F."/>
            <person name="Oliveira U."/>
            <person name="Santos F.R."/>
            <person name="Vidigal T.H.D.A."/>
            <person name="Brescovit A.D."/>
            <person name="Santos A.J."/>
        </authorList>
    </citation>
    <scope>NUCLEOTIDE SEQUENCE</scope>
    <source>
        <tissue evidence="1">Shoot tissue taken approximately 20 cm above the soil surface</tissue>
    </source>
</reference>
<accession>A0A0A8YEX6</accession>
<proteinExistence type="predicted"/>